<comment type="caution">
    <text evidence="3">The sequence shown here is derived from an EMBL/GenBank/DDBJ whole genome shotgun (WGS) entry which is preliminary data.</text>
</comment>
<evidence type="ECO:0000313" key="4">
    <source>
        <dbReference type="Proteomes" id="UP001195483"/>
    </source>
</evidence>
<reference evidence="3" key="2">
    <citation type="journal article" date="2021" name="Genome Biol. Evol.">
        <title>Developing a high-quality reference genome for a parasitic bivalve with doubly uniparental inheritance (Bivalvia: Unionida).</title>
        <authorList>
            <person name="Smith C.H."/>
        </authorList>
    </citation>
    <scope>NUCLEOTIDE SEQUENCE</scope>
    <source>
        <strain evidence="3">CHS0354</strain>
        <tissue evidence="3">Mantle</tissue>
    </source>
</reference>
<evidence type="ECO:0000256" key="1">
    <source>
        <dbReference type="SAM" id="Coils"/>
    </source>
</evidence>
<feature type="domain" description="Chitin-binding type-4" evidence="2">
    <location>
        <begin position="48"/>
        <end position="236"/>
    </location>
</feature>
<evidence type="ECO:0000313" key="3">
    <source>
        <dbReference type="EMBL" id="KAK3595466.1"/>
    </source>
</evidence>
<gene>
    <name evidence="3" type="ORF">CHS0354_003457</name>
</gene>
<sequence length="1044" mass="115588">MLSIVEKSVVIRTSRMGKKNVFLSKMNSFKLIFVFLLTIKLPRCTGQGRMIEPPMRSSMWRYGFNTPKNYQDDLLHCGGYQRYIANNERCGTCGDPYDGVRHNEAGGQYATGIVGRYFSLSDTHIPVTIELTGSYRGKFEFRLCPHNRVNEPVTQVCLDRYPLIIEEGVSLGTPYSFEPNTSGTYNLTVQIPDGMFCTQCVLQWKYKADNSLGIRPKNTECTGCNFRENFQNCADVSIGYYPEILPNVPVTKPSDHWTDQIKHLLQPDAYKFNSNGTENVIPFTKNTSNRSLILLSTIPPPPLPIMSTIPSPLFPLISTIPPPPFPIMSTIPPPPFPIMSTSSKKEMKSEHLFKIQPPPRTIFSERVDGIVTNKSKDISLHHSHTNINIVPKHLNLLQNLHSNSEISAVSKQNDTVTKNGSISTTAHQNKFTTKNLEINIDKRIADNLYLSQAQASDAQSSSNVMIVNSSSIIDSANNQINTSRESLDDIEARIAIAELILADQLIAQEAGQNNTAHIENDLKTMKTKIVSLEDKLKKMENNLRKVATDLTRVKLLTSPVKSSRKEIFRRIGLGFRFQKAETTTVTTPAWHMKKKIVGKAVEFSNNVNKDKNVINKVQNIILGKVITDLGSNINSVSQNESIPEASTTENIDTWKIATQPTLTSNDRVNPADGMSLDINTTRPLAPVRQITLELNGKHEPQKSQSNSHPSSSTIKSTLDLNKHIPAESLPLLSSAASANALDLGRSIIDARNTGRLAELTVLQQPVQASSSRQLNSNQNIGIQEIQGVDIQNRDIIVLHRDMNSASSSNGHGSMTFDSSGSATLSSRTRVMTNSSVQRTAEQVIAIPNKNMGSVSVSSRGTQELSARPQWQMIRSAQDVINLRSRTENSETNNIQNLAPSVNSFLNSGSGSSSAMQTNALFSRGLIQQLQQQREQINVQQLHSQQHAQQQVQRSSASLHPAFLNTATNRARQVPTPLVRQFQPRTFVSQGQIIPNLPVQNRFVSQQFGAINTNEPGTINSQSQQHTMASMQPITFFPIAGILSG</sequence>
<reference evidence="3" key="1">
    <citation type="journal article" date="2021" name="Genome Biol. Evol.">
        <title>A High-Quality Reference Genome for a Parasitic Bivalve with Doubly Uniparental Inheritance (Bivalvia: Unionida).</title>
        <authorList>
            <person name="Smith C.H."/>
        </authorList>
    </citation>
    <scope>NUCLEOTIDE SEQUENCE</scope>
    <source>
        <strain evidence="3">CHS0354</strain>
    </source>
</reference>
<feature type="coiled-coil region" evidence="1">
    <location>
        <begin position="522"/>
        <end position="549"/>
    </location>
</feature>
<protein>
    <recommendedName>
        <fullName evidence="2">Chitin-binding type-4 domain-containing protein</fullName>
    </recommendedName>
</protein>
<dbReference type="Proteomes" id="UP001195483">
    <property type="component" value="Unassembled WGS sequence"/>
</dbReference>
<evidence type="ECO:0000259" key="2">
    <source>
        <dbReference type="Pfam" id="PF03067"/>
    </source>
</evidence>
<reference evidence="3" key="3">
    <citation type="submission" date="2023-05" db="EMBL/GenBank/DDBJ databases">
        <authorList>
            <person name="Smith C.H."/>
        </authorList>
    </citation>
    <scope>NUCLEOTIDE SEQUENCE</scope>
    <source>
        <strain evidence="3">CHS0354</strain>
        <tissue evidence="3">Mantle</tissue>
    </source>
</reference>
<dbReference type="EMBL" id="JAEAOA010000272">
    <property type="protein sequence ID" value="KAK3595466.1"/>
    <property type="molecule type" value="Genomic_DNA"/>
</dbReference>
<dbReference type="AlphaFoldDB" id="A0AAE0SPJ0"/>
<dbReference type="InterPro" id="IPR004302">
    <property type="entry name" value="Cellulose/chitin-bd_N"/>
</dbReference>
<accession>A0AAE0SPJ0</accession>
<dbReference type="Pfam" id="PF03067">
    <property type="entry name" value="LPMO_10"/>
    <property type="match status" value="1"/>
</dbReference>
<keyword evidence="1" id="KW-0175">Coiled coil</keyword>
<proteinExistence type="predicted"/>
<name>A0AAE0SPJ0_9BIVA</name>
<keyword evidence="4" id="KW-1185">Reference proteome</keyword>
<organism evidence="3 4">
    <name type="scientific">Potamilus streckersoni</name>
    <dbReference type="NCBI Taxonomy" id="2493646"/>
    <lineage>
        <taxon>Eukaryota</taxon>
        <taxon>Metazoa</taxon>
        <taxon>Spiralia</taxon>
        <taxon>Lophotrochozoa</taxon>
        <taxon>Mollusca</taxon>
        <taxon>Bivalvia</taxon>
        <taxon>Autobranchia</taxon>
        <taxon>Heteroconchia</taxon>
        <taxon>Palaeoheterodonta</taxon>
        <taxon>Unionida</taxon>
        <taxon>Unionoidea</taxon>
        <taxon>Unionidae</taxon>
        <taxon>Ambleminae</taxon>
        <taxon>Lampsilini</taxon>
        <taxon>Potamilus</taxon>
    </lineage>
</organism>